<keyword evidence="3" id="KW-1185">Reference proteome</keyword>
<dbReference type="EMBL" id="BPQH01000011">
    <property type="protein sequence ID" value="GJD50816.1"/>
    <property type="molecule type" value="Genomic_DNA"/>
</dbReference>
<organism evidence="2 3">
    <name type="scientific">Methylobacterium crusticola</name>
    <dbReference type="NCBI Taxonomy" id="1697972"/>
    <lineage>
        <taxon>Bacteria</taxon>
        <taxon>Pseudomonadati</taxon>
        <taxon>Pseudomonadota</taxon>
        <taxon>Alphaproteobacteria</taxon>
        <taxon>Hyphomicrobiales</taxon>
        <taxon>Methylobacteriaceae</taxon>
        <taxon>Methylobacterium</taxon>
    </lineage>
</organism>
<evidence type="ECO:0000313" key="3">
    <source>
        <dbReference type="Proteomes" id="UP001055167"/>
    </source>
</evidence>
<comment type="caution">
    <text evidence="2">The sequence shown here is derived from an EMBL/GenBank/DDBJ whole genome shotgun (WGS) entry which is preliminary data.</text>
</comment>
<dbReference type="RefSeq" id="WP_128565995.1">
    <property type="nucleotide sequence ID" value="NZ_BPQH01000011.1"/>
</dbReference>
<dbReference type="SUPFAM" id="SSF56349">
    <property type="entry name" value="DNA breaking-rejoining enzymes"/>
    <property type="match status" value="1"/>
</dbReference>
<dbReference type="InterPro" id="IPR011010">
    <property type="entry name" value="DNA_brk_join_enz"/>
</dbReference>
<accession>A0ABQ4R0J2</accession>
<evidence type="ECO:0000256" key="1">
    <source>
        <dbReference type="ARBA" id="ARBA00023172"/>
    </source>
</evidence>
<evidence type="ECO:0008006" key="4">
    <source>
        <dbReference type="Google" id="ProtNLM"/>
    </source>
</evidence>
<dbReference type="Gene3D" id="1.10.443.10">
    <property type="entry name" value="Intergrase catalytic core"/>
    <property type="match status" value="1"/>
</dbReference>
<reference evidence="2" key="2">
    <citation type="submission" date="2021-08" db="EMBL/GenBank/DDBJ databases">
        <authorList>
            <person name="Tani A."/>
            <person name="Ola A."/>
            <person name="Ogura Y."/>
            <person name="Katsura K."/>
            <person name="Hayashi T."/>
        </authorList>
    </citation>
    <scope>NUCLEOTIDE SEQUENCE</scope>
    <source>
        <strain evidence="2">KCTC 52305</strain>
    </source>
</reference>
<reference evidence="2" key="1">
    <citation type="journal article" date="2021" name="Front. Microbiol.">
        <title>Comprehensive Comparative Genomics and Phenotyping of Methylobacterium Species.</title>
        <authorList>
            <person name="Alessa O."/>
            <person name="Ogura Y."/>
            <person name="Fujitani Y."/>
            <person name="Takami H."/>
            <person name="Hayashi T."/>
            <person name="Sahin N."/>
            <person name="Tani A."/>
        </authorList>
    </citation>
    <scope>NUCLEOTIDE SEQUENCE</scope>
    <source>
        <strain evidence="2">KCTC 52305</strain>
    </source>
</reference>
<gene>
    <name evidence="2" type="ORF">OPKNFCMD_3562</name>
</gene>
<proteinExistence type="predicted"/>
<protein>
    <recommendedName>
        <fullName evidence="4">Integrase</fullName>
    </recommendedName>
</protein>
<dbReference type="Proteomes" id="UP001055167">
    <property type="component" value="Unassembled WGS sequence"/>
</dbReference>
<keyword evidence="1" id="KW-0233">DNA recombination</keyword>
<dbReference type="InterPro" id="IPR013762">
    <property type="entry name" value="Integrase-like_cat_sf"/>
</dbReference>
<name>A0ABQ4R0J2_9HYPH</name>
<evidence type="ECO:0000313" key="2">
    <source>
        <dbReference type="EMBL" id="GJD50816.1"/>
    </source>
</evidence>
<sequence>MPSDLNAPGLKLRRRKNGPDTLYWVARNDLVKAGYRPETIRLRHSLDEPDHLPLISAACMRYQAEMLEWAVGRRDDRKRFDGTIAGLVRCYQVDGASPYHGQKWNTRRTNNHLLKLIEKAFGERVLGALHIGDFRRWYDAAKKPNAAGGPERVDRACKIIKMLRELFKYGVTAELPECQRLRTILMEAEFRQARRRKTKLELEHVEAFVANALEVGKVSLALGTALQFETMLRQKDVIGEWEPILAGTAASGIVLNGRRWVNGLVWSDLGEGLQLVKDTTKTGQTAAHDLTLCPIVMRVLAHVPANRRIGPLIIDPASGRPYAEFVYTREWRRIANAAGIPKHVWNMDARAGGISEADDAGAELDHIRSAAAHAQATTTARYVRGTRGKSRKVAELRLAHRATRNKP</sequence>